<reference evidence="1" key="1">
    <citation type="submission" date="2018-11" db="EMBL/GenBank/DDBJ databases">
        <authorList>
            <person name="Alioto T."/>
            <person name="Alioto T."/>
        </authorList>
    </citation>
    <scope>NUCLEOTIDE SEQUENCE</scope>
</reference>
<evidence type="ECO:0000313" key="1">
    <source>
        <dbReference type="EMBL" id="VDI68625.1"/>
    </source>
</evidence>
<dbReference type="Proteomes" id="UP000596742">
    <property type="component" value="Unassembled WGS sequence"/>
</dbReference>
<gene>
    <name evidence="1" type="ORF">MGAL_10B041506</name>
</gene>
<evidence type="ECO:0000313" key="2">
    <source>
        <dbReference type="Proteomes" id="UP000596742"/>
    </source>
</evidence>
<dbReference type="OrthoDB" id="5990150at2759"/>
<dbReference type="EMBL" id="UYJE01008929">
    <property type="protein sequence ID" value="VDI68625.1"/>
    <property type="molecule type" value="Genomic_DNA"/>
</dbReference>
<dbReference type="AlphaFoldDB" id="A0A8B6GSZ9"/>
<keyword evidence="2" id="KW-1185">Reference proteome</keyword>
<protein>
    <submittedName>
        <fullName evidence="1">Uncharacterized protein</fullName>
    </submittedName>
</protein>
<proteinExistence type="predicted"/>
<sequence length="330" mass="37629">MAAPMAESHSNNIVEVVIFYVDPTCFGQENKFIGGKERKRVSVKKTDVNVFRSFCSILKEQTGLVEEVLQRGLGKEVEVKISRLEKTKEGDKTYGISTQATWELELPEIEKKFTSIKNCHCYNIPEQVHIFLRANLEEAKDLVRRLSDCLHETVQGFQVILDTDTDRQLNGPDGTISSKTLKSVDMIHSELSYLQSQITSINSSIPINMLSCLTVCVENLHALGHFKCQLPTMLEHARNLSNTVYEGIKRSVLWAAYYFTHPSSYYPIPENDMPLSSLSAMEHLKPKALLSKDQEREMREWAQDFGKCVRQRSVRQQTTMYNTGTLPINM</sequence>
<name>A0A8B6GSZ9_MYTGA</name>
<organism evidence="1 2">
    <name type="scientific">Mytilus galloprovincialis</name>
    <name type="common">Mediterranean mussel</name>
    <dbReference type="NCBI Taxonomy" id="29158"/>
    <lineage>
        <taxon>Eukaryota</taxon>
        <taxon>Metazoa</taxon>
        <taxon>Spiralia</taxon>
        <taxon>Lophotrochozoa</taxon>
        <taxon>Mollusca</taxon>
        <taxon>Bivalvia</taxon>
        <taxon>Autobranchia</taxon>
        <taxon>Pteriomorphia</taxon>
        <taxon>Mytilida</taxon>
        <taxon>Mytiloidea</taxon>
        <taxon>Mytilidae</taxon>
        <taxon>Mytilinae</taxon>
        <taxon>Mytilus</taxon>
    </lineage>
</organism>
<accession>A0A8B6GSZ9</accession>
<comment type="caution">
    <text evidence="1">The sequence shown here is derived from an EMBL/GenBank/DDBJ whole genome shotgun (WGS) entry which is preliminary data.</text>
</comment>